<dbReference type="InterPro" id="IPR036259">
    <property type="entry name" value="MFS_trans_sf"/>
</dbReference>
<feature type="transmembrane region" description="Helical" evidence="4">
    <location>
        <begin position="305"/>
        <end position="332"/>
    </location>
</feature>
<feature type="transmembrane region" description="Helical" evidence="4">
    <location>
        <begin position="138"/>
        <end position="155"/>
    </location>
</feature>
<dbReference type="OrthoDB" id="9626824at2759"/>
<evidence type="ECO:0000313" key="5">
    <source>
        <dbReference type="EMBL" id="CAG5134955.1"/>
    </source>
</evidence>
<name>A0A8S4A4J5_9EUPU</name>
<evidence type="ECO:0000256" key="4">
    <source>
        <dbReference type="SAM" id="Phobius"/>
    </source>
</evidence>
<feature type="transmembrane region" description="Helical" evidence="4">
    <location>
        <begin position="114"/>
        <end position="132"/>
    </location>
</feature>
<keyword evidence="3 4" id="KW-0472">Membrane</keyword>
<evidence type="ECO:0000256" key="2">
    <source>
        <dbReference type="ARBA" id="ARBA00022989"/>
    </source>
</evidence>
<dbReference type="Proteomes" id="UP000678393">
    <property type="component" value="Unassembled WGS sequence"/>
</dbReference>
<proteinExistence type="predicted"/>
<dbReference type="PANTHER" id="PTHR23121:SF9">
    <property type="entry name" value="SODIUM-DEPENDENT GLUCOSE TRANSPORTER 1"/>
    <property type="match status" value="1"/>
</dbReference>
<dbReference type="Gene3D" id="1.20.1250.20">
    <property type="entry name" value="MFS general substrate transporter like domains"/>
    <property type="match status" value="2"/>
</dbReference>
<protein>
    <recommendedName>
        <fullName evidence="7">Sodium-dependent glucose transporter 1</fullName>
    </recommendedName>
</protein>
<feature type="transmembrane region" description="Helical" evidence="4">
    <location>
        <begin position="47"/>
        <end position="65"/>
    </location>
</feature>
<feature type="transmembrane region" description="Helical" evidence="4">
    <location>
        <begin position="404"/>
        <end position="425"/>
    </location>
</feature>
<evidence type="ECO:0000256" key="1">
    <source>
        <dbReference type="ARBA" id="ARBA00022692"/>
    </source>
</evidence>
<dbReference type="PANTHER" id="PTHR23121">
    <property type="entry name" value="SODIUM-DEPENDENT GLUCOSE TRANSPORTER 1"/>
    <property type="match status" value="1"/>
</dbReference>
<gene>
    <name evidence="5" type="ORF">CUNI_LOCUS20513</name>
</gene>
<comment type="caution">
    <text evidence="5">The sequence shown here is derived from an EMBL/GenBank/DDBJ whole genome shotgun (WGS) entry which is preliminary data.</text>
</comment>
<dbReference type="SUPFAM" id="SSF103473">
    <property type="entry name" value="MFS general substrate transporter"/>
    <property type="match status" value="1"/>
</dbReference>
<sequence length="535" mass="58217">MANEVNAEFNSNQEETKVVPEASVDRHNMENLSLRQRLKNHGYRSKVMHTMYLGLTFIALGMVVGQNGPTFLDLQIITNTDLEQASAFFTGASIGYLTGSITAGTIYSRLNKNGLMFSGTLGMGIVAILTAYCKPYGLMIFIKFAGGVTAGFVDTCGNSEQMRIWGNEGQGLMQFLHFAFAFGGVISPLYSAPFLAQKATEHENSTIQSGNSSIAELVIGNFSILNDSSIVTTLGSDVVTNGTGDLTIVGNQETNVHIAFIITGIFSVLSGLPFLIFCLSDKISKKAAKSATEAKITQRKLPKPMFVFILFTLCLFYILYCCVEDTFASFLMTFLVREYTDVTKVEGAHITAIYWASFATSRFLMIFVAKFLSAVRLLYLCCTLMVIAFSSFIISAVAGNILALTVFAALAGLSMSAVFPAGFLFTETELLRVTAPISSCILVSASVGTMVNPLVLGYLMEEFSNMWFCYLLVGETLIVGAIFLFLLNFNRHFVNKRYGRLGSAVIASTINVEEKETRQPLSATQDEVIVGNGSA</sequence>
<feature type="transmembrane region" description="Helical" evidence="4">
    <location>
        <begin position="85"/>
        <end position="107"/>
    </location>
</feature>
<feature type="transmembrane region" description="Helical" evidence="4">
    <location>
        <begin position="256"/>
        <end position="279"/>
    </location>
</feature>
<evidence type="ECO:0000256" key="3">
    <source>
        <dbReference type="ARBA" id="ARBA00023136"/>
    </source>
</evidence>
<feature type="transmembrane region" description="Helical" evidence="4">
    <location>
        <begin position="352"/>
        <end position="372"/>
    </location>
</feature>
<dbReference type="AlphaFoldDB" id="A0A8S4A4J5"/>
<evidence type="ECO:0000313" key="6">
    <source>
        <dbReference type="Proteomes" id="UP000678393"/>
    </source>
</evidence>
<accession>A0A8S4A4J5</accession>
<keyword evidence="1 4" id="KW-0812">Transmembrane</keyword>
<feature type="transmembrane region" description="Helical" evidence="4">
    <location>
        <begin position="377"/>
        <end position="398"/>
    </location>
</feature>
<feature type="transmembrane region" description="Helical" evidence="4">
    <location>
        <begin position="175"/>
        <end position="196"/>
    </location>
</feature>
<keyword evidence="6" id="KW-1185">Reference proteome</keyword>
<organism evidence="5 6">
    <name type="scientific">Candidula unifasciata</name>
    <dbReference type="NCBI Taxonomy" id="100452"/>
    <lineage>
        <taxon>Eukaryota</taxon>
        <taxon>Metazoa</taxon>
        <taxon>Spiralia</taxon>
        <taxon>Lophotrochozoa</taxon>
        <taxon>Mollusca</taxon>
        <taxon>Gastropoda</taxon>
        <taxon>Heterobranchia</taxon>
        <taxon>Euthyneura</taxon>
        <taxon>Panpulmonata</taxon>
        <taxon>Eupulmonata</taxon>
        <taxon>Stylommatophora</taxon>
        <taxon>Helicina</taxon>
        <taxon>Helicoidea</taxon>
        <taxon>Geomitridae</taxon>
        <taxon>Candidula</taxon>
    </lineage>
</organism>
<dbReference type="EMBL" id="CAJHNH020007778">
    <property type="protein sequence ID" value="CAG5134955.1"/>
    <property type="molecule type" value="Genomic_DNA"/>
</dbReference>
<feature type="transmembrane region" description="Helical" evidence="4">
    <location>
        <begin position="437"/>
        <end position="459"/>
    </location>
</feature>
<keyword evidence="2 4" id="KW-1133">Transmembrane helix</keyword>
<feature type="transmembrane region" description="Helical" evidence="4">
    <location>
        <begin position="465"/>
        <end position="487"/>
    </location>
</feature>
<evidence type="ECO:0008006" key="7">
    <source>
        <dbReference type="Google" id="ProtNLM"/>
    </source>
</evidence>
<reference evidence="5" key="1">
    <citation type="submission" date="2021-04" db="EMBL/GenBank/DDBJ databases">
        <authorList>
            <consortium name="Molecular Ecology Group"/>
        </authorList>
    </citation>
    <scope>NUCLEOTIDE SEQUENCE</scope>
</reference>